<dbReference type="EMBL" id="BMAV01011940">
    <property type="protein sequence ID" value="GFY58162.1"/>
    <property type="molecule type" value="Genomic_DNA"/>
</dbReference>
<organism evidence="2 3">
    <name type="scientific">Trichonephila inaurata madagascariensis</name>
    <dbReference type="NCBI Taxonomy" id="2747483"/>
    <lineage>
        <taxon>Eukaryota</taxon>
        <taxon>Metazoa</taxon>
        <taxon>Ecdysozoa</taxon>
        <taxon>Arthropoda</taxon>
        <taxon>Chelicerata</taxon>
        <taxon>Arachnida</taxon>
        <taxon>Araneae</taxon>
        <taxon>Araneomorphae</taxon>
        <taxon>Entelegynae</taxon>
        <taxon>Araneoidea</taxon>
        <taxon>Nephilidae</taxon>
        <taxon>Trichonephila</taxon>
        <taxon>Trichonephila inaurata</taxon>
    </lineage>
</organism>
<protein>
    <submittedName>
        <fullName evidence="2">Uncharacterized protein</fullName>
    </submittedName>
</protein>
<comment type="caution">
    <text evidence="2">The sequence shown here is derived from an EMBL/GenBank/DDBJ whole genome shotgun (WGS) entry which is preliminary data.</text>
</comment>
<reference evidence="2" key="1">
    <citation type="submission" date="2020-08" db="EMBL/GenBank/DDBJ databases">
        <title>Multicomponent nature underlies the extraordinary mechanical properties of spider dragline silk.</title>
        <authorList>
            <person name="Kono N."/>
            <person name="Nakamura H."/>
            <person name="Mori M."/>
            <person name="Yoshida Y."/>
            <person name="Ohtoshi R."/>
            <person name="Malay A.D."/>
            <person name="Moran D.A.P."/>
            <person name="Tomita M."/>
            <person name="Numata K."/>
            <person name="Arakawa K."/>
        </authorList>
    </citation>
    <scope>NUCLEOTIDE SEQUENCE</scope>
</reference>
<name>A0A8X6XQ80_9ARAC</name>
<accession>A0A8X6XQ80</accession>
<dbReference type="Proteomes" id="UP000886998">
    <property type="component" value="Unassembled WGS sequence"/>
</dbReference>
<proteinExistence type="predicted"/>
<evidence type="ECO:0000313" key="3">
    <source>
        <dbReference type="Proteomes" id="UP000886998"/>
    </source>
</evidence>
<evidence type="ECO:0000256" key="1">
    <source>
        <dbReference type="SAM" id="MobiDB-lite"/>
    </source>
</evidence>
<feature type="region of interest" description="Disordered" evidence="1">
    <location>
        <begin position="1"/>
        <end position="28"/>
    </location>
</feature>
<gene>
    <name evidence="2" type="ORF">TNIN_302231</name>
</gene>
<dbReference type="AlphaFoldDB" id="A0A8X6XQ80"/>
<sequence>MLHSFKLRSDEGFTPKVGIHRNGRTSNPNDLLHLIYD</sequence>
<keyword evidence="3" id="KW-1185">Reference proteome</keyword>
<feature type="non-terminal residue" evidence="2">
    <location>
        <position position="37"/>
    </location>
</feature>
<evidence type="ECO:0000313" key="2">
    <source>
        <dbReference type="EMBL" id="GFY58162.1"/>
    </source>
</evidence>